<evidence type="ECO:0000256" key="11">
    <source>
        <dbReference type="SAM" id="SignalP"/>
    </source>
</evidence>
<sequence>MYSSKLLAITCIFVVVFIQNCYADAISESDLRRAIFEHYDKLVRPVKNAATAIPVTASLYPVAIKDVDVKDHIVKLDTWFYVKWHDDYLTWDPSSYGGLEALRVPAEEVWIPDLTVYSGTPDTMTHPTVHTNVVVYANGTVLWVPPFTFKSRCPATENQVTDDHFKCTISVGSWTYDVTLLDLHEKHEDVLEAAKVEAFQDIHHEWTIESMHAKKGRRPSLKYVPVNHLFYQQAMHFYQ</sequence>
<evidence type="ECO:0000313" key="13">
    <source>
        <dbReference type="EMBL" id="KAG8179118.1"/>
    </source>
</evidence>
<comment type="subcellular location">
    <subcellularLocation>
        <location evidence="10">Synaptic cell membrane</location>
        <topology evidence="10">Multi-pass membrane protein</topology>
    </subcellularLocation>
</comment>
<dbReference type="PRINTS" id="PR00254">
    <property type="entry name" value="NICOTINICR"/>
</dbReference>
<proteinExistence type="predicted"/>
<dbReference type="PANTHER" id="PTHR18945">
    <property type="entry name" value="NEUROTRANSMITTER GATED ION CHANNEL"/>
    <property type="match status" value="1"/>
</dbReference>
<evidence type="ECO:0000256" key="4">
    <source>
        <dbReference type="ARBA" id="ARBA00023018"/>
    </source>
</evidence>
<evidence type="ECO:0000256" key="2">
    <source>
        <dbReference type="ARBA" id="ARBA00022475"/>
    </source>
</evidence>
<dbReference type="AlphaFoldDB" id="A0AAV6U5G5"/>
<dbReference type="InterPro" id="IPR002394">
    <property type="entry name" value="Nicotinic_acetylcholine_rcpt"/>
</dbReference>
<feature type="signal peptide" evidence="11">
    <location>
        <begin position="1"/>
        <end position="23"/>
    </location>
</feature>
<keyword evidence="4" id="KW-0770">Synapse</keyword>
<keyword evidence="3" id="KW-0812">Transmembrane</keyword>
<evidence type="ECO:0000259" key="12">
    <source>
        <dbReference type="Pfam" id="PF02931"/>
    </source>
</evidence>
<evidence type="ECO:0000256" key="8">
    <source>
        <dbReference type="ARBA" id="ARBA00023286"/>
    </source>
</evidence>
<dbReference type="InterPro" id="IPR006201">
    <property type="entry name" value="Neur_channel"/>
</dbReference>
<dbReference type="EMBL" id="JAFNEN010000648">
    <property type="protein sequence ID" value="KAG8179118.1"/>
    <property type="molecule type" value="Genomic_DNA"/>
</dbReference>
<keyword evidence="9" id="KW-0407">Ion channel</keyword>
<dbReference type="GO" id="GO:0045211">
    <property type="term" value="C:postsynaptic membrane"/>
    <property type="evidence" value="ECO:0007669"/>
    <property type="project" value="InterPro"/>
</dbReference>
<protein>
    <recommendedName>
        <fullName evidence="12">Neurotransmitter-gated ion-channel ligand-binding domain-containing protein</fullName>
    </recommendedName>
</protein>
<evidence type="ECO:0000256" key="7">
    <source>
        <dbReference type="ARBA" id="ARBA00023170"/>
    </source>
</evidence>
<dbReference type="FunFam" id="2.70.170.10:FF:000028">
    <property type="entry name" value="AcetylCholine Receptor"/>
    <property type="match status" value="1"/>
</dbReference>
<evidence type="ECO:0000256" key="5">
    <source>
        <dbReference type="ARBA" id="ARBA00023065"/>
    </source>
</evidence>
<evidence type="ECO:0000256" key="6">
    <source>
        <dbReference type="ARBA" id="ARBA00023136"/>
    </source>
</evidence>
<organism evidence="13 14">
    <name type="scientific">Oedothorax gibbosus</name>
    <dbReference type="NCBI Taxonomy" id="931172"/>
    <lineage>
        <taxon>Eukaryota</taxon>
        <taxon>Metazoa</taxon>
        <taxon>Ecdysozoa</taxon>
        <taxon>Arthropoda</taxon>
        <taxon>Chelicerata</taxon>
        <taxon>Arachnida</taxon>
        <taxon>Araneae</taxon>
        <taxon>Araneomorphae</taxon>
        <taxon>Entelegynae</taxon>
        <taxon>Araneoidea</taxon>
        <taxon>Linyphiidae</taxon>
        <taxon>Erigoninae</taxon>
        <taxon>Oedothorax</taxon>
    </lineage>
</organism>
<dbReference type="GO" id="GO:0022848">
    <property type="term" value="F:acetylcholine-gated monoatomic cation-selective channel activity"/>
    <property type="evidence" value="ECO:0007669"/>
    <property type="project" value="InterPro"/>
</dbReference>
<dbReference type="GO" id="GO:0004888">
    <property type="term" value="F:transmembrane signaling receptor activity"/>
    <property type="evidence" value="ECO:0007669"/>
    <property type="project" value="InterPro"/>
</dbReference>
<evidence type="ECO:0000256" key="3">
    <source>
        <dbReference type="ARBA" id="ARBA00022692"/>
    </source>
</evidence>
<comment type="caution">
    <text evidence="13">The sequence shown here is derived from an EMBL/GenBank/DDBJ whole genome shotgun (WGS) entry which is preliminary data.</text>
</comment>
<keyword evidence="2" id="KW-1003">Cell membrane</keyword>
<name>A0AAV6U5G5_9ARAC</name>
<gene>
    <name evidence="13" type="ORF">JTE90_000152</name>
</gene>
<dbReference type="Gene3D" id="2.70.170.10">
    <property type="entry name" value="Neurotransmitter-gated ion-channel ligand-binding domain"/>
    <property type="match status" value="1"/>
</dbReference>
<evidence type="ECO:0000313" key="14">
    <source>
        <dbReference type="Proteomes" id="UP000827092"/>
    </source>
</evidence>
<evidence type="ECO:0000256" key="1">
    <source>
        <dbReference type="ARBA" id="ARBA00022448"/>
    </source>
</evidence>
<keyword evidence="1" id="KW-0813">Transport</keyword>
<keyword evidence="5" id="KW-0406">Ion transport</keyword>
<evidence type="ECO:0000256" key="9">
    <source>
        <dbReference type="ARBA" id="ARBA00023303"/>
    </source>
</evidence>
<keyword evidence="11" id="KW-0732">Signal</keyword>
<keyword evidence="14" id="KW-1185">Reference proteome</keyword>
<keyword evidence="7" id="KW-0675">Receptor</keyword>
<keyword evidence="6" id="KW-0472">Membrane</keyword>
<feature type="chain" id="PRO_5044023356" description="Neurotransmitter-gated ion-channel ligand-binding domain-containing protein" evidence="11">
    <location>
        <begin position="24"/>
        <end position="239"/>
    </location>
</feature>
<dbReference type="InterPro" id="IPR036734">
    <property type="entry name" value="Neur_chan_lig-bd_sf"/>
</dbReference>
<dbReference type="InterPro" id="IPR006202">
    <property type="entry name" value="Neur_chan_lig-bd"/>
</dbReference>
<dbReference type="Proteomes" id="UP000827092">
    <property type="component" value="Unassembled WGS sequence"/>
</dbReference>
<dbReference type="Pfam" id="PF02931">
    <property type="entry name" value="Neur_chan_LBD"/>
    <property type="match status" value="1"/>
</dbReference>
<keyword evidence="8" id="KW-1071">Ligand-gated ion channel</keyword>
<reference evidence="13 14" key="1">
    <citation type="journal article" date="2022" name="Nat. Ecol. Evol.">
        <title>A masculinizing supergene underlies an exaggerated male reproductive morph in a spider.</title>
        <authorList>
            <person name="Hendrickx F."/>
            <person name="De Corte Z."/>
            <person name="Sonet G."/>
            <person name="Van Belleghem S.M."/>
            <person name="Kostlbacher S."/>
            <person name="Vangestel C."/>
        </authorList>
    </citation>
    <scope>NUCLEOTIDE SEQUENCE [LARGE SCALE GENOMIC DNA]</scope>
    <source>
        <strain evidence="13">W744_W776</strain>
    </source>
</reference>
<dbReference type="SUPFAM" id="SSF63712">
    <property type="entry name" value="Nicotinic receptor ligand binding domain-like"/>
    <property type="match status" value="1"/>
</dbReference>
<evidence type="ECO:0000256" key="10">
    <source>
        <dbReference type="ARBA" id="ARBA00034099"/>
    </source>
</evidence>
<feature type="domain" description="Neurotransmitter-gated ion-channel ligand-binding" evidence="12">
    <location>
        <begin position="29"/>
        <end position="219"/>
    </location>
</feature>
<accession>A0AAV6U5G5</accession>